<dbReference type="Ensembl" id="ENSLBET00000018586.1">
    <property type="protein sequence ID" value="ENSLBEP00000017599.1"/>
    <property type="gene ID" value="ENSLBEG00000013574.1"/>
</dbReference>
<dbReference type="FunFam" id="2.60.40.10:FF:000142">
    <property type="entry name" value="V-set domain-containing T-cell activation inhibitor 1"/>
    <property type="match status" value="1"/>
</dbReference>
<feature type="domain" description="Ig-like" evidence="8">
    <location>
        <begin position="36"/>
        <end position="150"/>
    </location>
</feature>
<feature type="transmembrane region" description="Helical" evidence="7">
    <location>
        <begin position="7"/>
        <end position="31"/>
    </location>
</feature>
<reference evidence="9" key="1">
    <citation type="submission" date="2025-08" db="UniProtKB">
        <authorList>
            <consortium name="Ensembl"/>
        </authorList>
    </citation>
    <scope>IDENTIFICATION</scope>
</reference>
<dbReference type="CDD" id="cd00096">
    <property type="entry name" value="Ig"/>
    <property type="match status" value="1"/>
</dbReference>
<dbReference type="STRING" id="56723.ENSLBEP00000017599"/>
<dbReference type="PROSITE" id="PS50835">
    <property type="entry name" value="IG_LIKE"/>
    <property type="match status" value="2"/>
</dbReference>
<keyword evidence="5" id="KW-0325">Glycoprotein</keyword>
<dbReference type="AlphaFoldDB" id="A0A3Q3FDK9"/>
<dbReference type="InterPro" id="IPR013783">
    <property type="entry name" value="Ig-like_fold"/>
</dbReference>
<dbReference type="GO" id="GO:0005102">
    <property type="term" value="F:signaling receptor binding"/>
    <property type="evidence" value="ECO:0007669"/>
    <property type="project" value="TreeGrafter"/>
</dbReference>
<sequence length="273" mass="29741">MASFGNIIFYSMIILIVLFSALIILLLALAFSDESSEVTSTNTLPIANLGEDILLSCNLNIKIELAKLRQVSVTWEKTNLKGLVHHYQDGAADFVDQNSQFKGRTQVFPEALGSGNASLLLRDVRSSDEGEYTCTISSSEGGGMVNIKLRTAAFTAPKFKFSNGTLVAEASRWFPKPNVTWSDEAGNILNGSTSLKQNSAGIYRVVSTLQPVNVSDTYTCRIENELVTSVSKATVTDTEVFGRTYFTFSAASTLLASIYLSTLSIILYTCYLT</sequence>
<dbReference type="SUPFAM" id="SSF48726">
    <property type="entry name" value="Immunoglobulin"/>
    <property type="match status" value="2"/>
</dbReference>
<reference evidence="9" key="2">
    <citation type="submission" date="2025-09" db="UniProtKB">
        <authorList>
            <consortium name="Ensembl"/>
        </authorList>
    </citation>
    <scope>IDENTIFICATION</scope>
</reference>
<keyword evidence="10" id="KW-1185">Reference proteome</keyword>
<accession>A0A3Q3FDK9</accession>
<dbReference type="InterPro" id="IPR053896">
    <property type="entry name" value="BTN3A2-like_Ig-C"/>
</dbReference>
<dbReference type="Gene3D" id="2.60.40.10">
    <property type="entry name" value="Immunoglobulins"/>
    <property type="match status" value="2"/>
</dbReference>
<dbReference type="GeneTree" id="ENSGT00940000157300"/>
<keyword evidence="7" id="KW-0812">Transmembrane</keyword>
<dbReference type="SMART" id="SM00408">
    <property type="entry name" value="IGc2"/>
    <property type="match status" value="1"/>
</dbReference>
<dbReference type="InterPro" id="IPR036179">
    <property type="entry name" value="Ig-like_dom_sf"/>
</dbReference>
<dbReference type="InterPro" id="IPR050504">
    <property type="entry name" value="IgSF_BTN/MOG"/>
</dbReference>
<dbReference type="GO" id="GO:0050863">
    <property type="term" value="P:regulation of T cell activation"/>
    <property type="evidence" value="ECO:0007669"/>
    <property type="project" value="UniProtKB-ARBA"/>
</dbReference>
<dbReference type="PANTHER" id="PTHR24100">
    <property type="entry name" value="BUTYROPHILIN"/>
    <property type="match status" value="1"/>
</dbReference>
<organism evidence="9 10">
    <name type="scientific">Labrus bergylta</name>
    <name type="common">ballan wrasse</name>
    <dbReference type="NCBI Taxonomy" id="56723"/>
    <lineage>
        <taxon>Eukaryota</taxon>
        <taxon>Metazoa</taxon>
        <taxon>Chordata</taxon>
        <taxon>Craniata</taxon>
        <taxon>Vertebrata</taxon>
        <taxon>Euteleostomi</taxon>
        <taxon>Actinopterygii</taxon>
        <taxon>Neopterygii</taxon>
        <taxon>Teleostei</taxon>
        <taxon>Neoteleostei</taxon>
        <taxon>Acanthomorphata</taxon>
        <taxon>Eupercaria</taxon>
        <taxon>Labriformes</taxon>
        <taxon>Labridae</taxon>
        <taxon>Labrus</taxon>
    </lineage>
</organism>
<feature type="domain" description="Ig-like" evidence="8">
    <location>
        <begin position="165"/>
        <end position="236"/>
    </location>
</feature>
<dbReference type="InterPro" id="IPR013106">
    <property type="entry name" value="Ig_V-set"/>
</dbReference>
<evidence type="ECO:0000256" key="1">
    <source>
        <dbReference type="ARBA" id="ARBA00004370"/>
    </source>
</evidence>
<evidence type="ECO:0000313" key="9">
    <source>
        <dbReference type="Ensembl" id="ENSLBEP00000017599.1"/>
    </source>
</evidence>
<evidence type="ECO:0000256" key="7">
    <source>
        <dbReference type="SAM" id="Phobius"/>
    </source>
</evidence>
<keyword evidence="2" id="KW-0732">Signal</keyword>
<dbReference type="Proteomes" id="UP000261660">
    <property type="component" value="Unplaced"/>
</dbReference>
<keyword evidence="7" id="KW-1133">Transmembrane helix</keyword>
<dbReference type="Pfam" id="PF22705">
    <property type="entry name" value="C2-set_3"/>
    <property type="match status" value="1"/>
</dbReference>
<proteinExistence type="predicted"/>
<evidence type="ECO:0000256" key="5">
    <source>
        <dbReference type="ARBA" id="ARBA00023180"/>
    </source>
</evidence>
<keyword evidence="4" id="KW-1015">Disulfide bond</keyword>
<evidence type="ECO:0000256" key="2">
    <source>
        <dbReference type="ARBA" id="ARBA00022729"/>
    </source>
</evidence>
<dbReference type="OrthoDB" id="8901134at2759"/>
<dbReference type="PANTHER" id="PTHR24100:SF0">
    <property type="entry name" value="V-SET DOMAIN-CONTAINING T-CELL ACTIVATION INHIBITOR 1"/>
    <property type="match status" value="1"/>
</dbReference>
<dbReference type="InterPro" id="IPR003598">
    <property type="entry name" value="Ig_sub2"/>
</dbReference>
<evidence type="ECO:0000256" key="6">
    <source>
        <dbReference type="ARBA" id="ARBA00023319"/>
    </source>
</evidence>
<name>A0A3Q3FDK9_9LABR</name>
<evidence type="ECO:0000256" key="4">
    <source>
        <dbReference type="ARBA" id="ARBA00023157"/>
    </source>
</evidence>
<comment type="subcellular location">
    <subcellularLocation>
        <location evidence="1">Membrane</location>
    </subcellularLocation>
</comment>
<keyword evidence="6" id="KW-0393">Immunoglobulin domain</keyword>
<dbReference type="GO" id="GO:0001817">
    <property type="term" value="P:regulation of cytokine production"/>
    <property type="evidence" value="ECO:0007669"/>
    <property type="project" value="TreeGrafter"/>
</dbReference>
<dbReference type="InterPro" id="IPR003599">
    <property type="entry name" value="Ig_sub"/>
</dbReference>
<dbReference type="Pfam" id="PF07686">
    <property type="entry name" value="V-set"/>
    <property type="match status" value="1"/>
</dbReference>
<dbReference type="GO" id="GO:0009897">
    <property type="term" value="C:external side of plasma membrane"/>
    <property type="evidence" value="ECO:0007669"/>
    <property type="project" value="TreeGrafter"/>
</dbReference>
<protein>
    <submittedName>
        <fullName evidence="9">V-set domain containing T cell activation inhibitor 1</fullName>
    </submittedName>
</protein>
<evidence type="ECO:0000259" key="8">
    <source>
        <dbReference type="PROSITE" id="PS50835"/>
    </source>
</evidence>
<dbReference type="GO" id="GO:0050852">
    <property type="term" value="P:T cell receptor signaling pathway"/>
    <property type="evidence" value="ECO:0007669"/>
    <property type="project" value="TreeGrafter"/>
</dbReference>
<dbReference type="InParanoid" id="A0A3Q3FDK9"/>
<dbReference type="SMART" id="SM00409">
    <property type="entry name" value="IG"/>
    <property type="match status" value="1"/>
</dbReference>
<dbReference type="InterPro" id="IPR007110">
    <property type="entry name" value="Ig-like_dom"/>
</dbReference>
<keyword evidence="3 7" id="KW-0472">Membrane</keyword>
<evidence type="ECO:0000313" key="10">
    <source>
        <dbReference type="Proteomes" id="UP000261660"/>
    </source>
</evidence>
<evidence type="ECO:0000256" key="3">
    <source>
        <dbReference type="ARBA" id="ARBA00023136"/>
    </source>
</evidence>
<dbReference type="GO" id="GO:1903037">
    <property type="term" value="P:regulation of leukocyte cell-cell adhesion"/>
    <property type="evidence" value="ECO:0007669"/>
    <property type="project" value="UniProtKB-ARBA"/>
</dbReference>
<feature type="transmembrane region" description="Helical" evidence="7">
    <location>
        <begin position="245"/>
        <end position="271"/>
    </location>
</feature>